<proteinExistence type="predicted"/>
<name>A0AAE0L1E7_9CHLO</name>
<evidence type="ECO:0000256" key="1">
    <source>
        <dbReference type="SAM" id="MobiDB-lite"/>
    </source>
</evidence>
<reference evidence="2 3" key="1">
    <citation type="journal article" date="2015" name="Genome Biol. Evol.">
        <title>Comparative Genomics of a Bacterivorous Green Alga Reveals Evolutionary Causalities and Consequences of Phago-Mixotrophic Mode of Nutrition.</title>
        <authorList>
            <person name="Burns J.A."/>
            <person name="Paasch A."/>
            <person name="Narechania A."/>
            <person name="Kim E."/>
        </authorList>
    </citation>
    <scope>NUCLEOTIDE SEQUENCE [LARGE SCALE GENOMIC DNA]</scope>
    <source>
        <strain evidence="2 3">PLY_AMNH</strain>
    </source>
</reference>
<evidence type="ECO:0000313" key="3">
    <source>
        <dbReference type="Proteomes" id="UP001190700"/>
    </source>
</evidence>
<sequence>MQPRRNRALLDEEHTGTLLRHFQGKDHAATSTFTDGAHLPQLPDDFDHCLNTFIEKYCSQHGGKTALEARAEYYSAAYPDKRLEYTQCSQGYPLENPYGIRNDKGETVYTLLQNCAEIEPSDVDEYCIPKGRQGHIVVAPLRSYGPLVVEYLQHLTAAVRHFHQLGEGTMVISQENPPGVSEDLKGKTLQSLEEELVVVERLETATVKGFEDTVKSVERVGDGVIDLTEKIKGFSELQLELQQKMVENLVKLNTGQQRNSPQSDEDFRIHKRYKQLNDSPDSGGDTAMLDKERQDLEKKLAAVERSQQKGTHYLNRPGLPPAAELPVWHPRD</sequence>
<dbReference type="Proteomes" id="UP001190700">
    <property type="component" value="Unassembled WGS sequence"/>
</dbReference>
<feature type="region of interest" description="Disordered" evidence="1">
    <location>
        <begin position="301"/>
        <end position="332"/>
    </location>
</feature>
<dbReference type="EMBL" id="LGRX02011876">
    <property type="protein sequence ID" value="KAK3268352.1"/>
    <property type="molecule type" value="Genomic_DNA"/>
</dbReference>
<organism evidence="2 3">
    <name type="scientific">Cymbomonas tetramitiformis</name>
    <dbReference type="NCBI Taxonomy" id="36881"/>
    <lineage>
        <taxon>Eukaryota</taxon>
        <taxon>Viridiplantae</taxon>
        <taxon>Chlorophyta</taxon>
        <taxon>Pyramimonadophyceae</taxon>
        <taxon>Pyramimonadales</taxon>
        <taxon>Pyramimonadaceae</taxon>
        <taxon>Cymbomonas</taxon>
    </lineage>
</organism>
<keyword evidence="3" id="KW-1185">Reference proteome</keyword>
<accession>A0AAE0L1E7</accession>
<protein>
    <submittedName>
        <fullName evidence="2">Uncharacterized protein</fullName>
    </submittedName>
</protein>
<dbReference type="AlphaFoldDB" id="A0AAE0L1E7"/>
<evidence type="ECO:0000313" key="2">
    <source>
        <dbReference type="EMBL" id="KAK3268352.1"/>
    </source>
</evidence>
<gene>
    <name evidence="2" type="ORF">CYMTET_23139</name>
</gene>
<comment type="caution">
    <text evidence="2">The sequence shown here is derived from an EMBL/GenBank/DDBJ whole genome shotgun (WGS) entry which is preliminary data.</text>
</comment>